<protein>
    <recommendedName>
        <fullName evidence="4">HMG box domain-containing protein</fullName>
    </recommendedName>
</protein>
<feature type="compositionally biased region" description="Polar residues" evidence="1">
    <location>
        <begin position="150"/>
        <end position="161"/>
    </location>
</feature>
<comment type="caution">
    <text evidence="2">The sequence shown here is derived from an EMBL/GenBank/DDBJ whole genome shotgun (WGS) entry which is preliminary data.</text>
</comment>
<gene>
    <name evidence="2" type="ORF">TCAL_14926</name>
</gene>
<dbReference type="InterPro" id="IPR042477">
    <property type="entry name" value="HMGXB4"/>
</dbReference>
<accession>A0A553N858</accession>
<sequence length="255" mass="28089">MDDSLLGGVSRSGRIRKKSSKLADFESPDEIEEPIVKKKPVKELIPSANPIESKAKIEYTLTDFENAPDQQEDLDDEEDGGDKAKAGSPFLMWGNPETRISRSKSGWSQAELAQQLWAQWQKLPEAGKQAVKAKVQTSDDSPAAKKKRSPVSSIGSPSANNGCHFRVVPRPRSGYRCSGFWRSFEAFGESLTVIGERLTKHSNRFGRIVVRVDGLLALCSGPLMCLTQHVPELNGVPPEELKQILDNVAYIMPGL</sequence>
<feature type="compositionally biased region" description="Acidic residues" evidence="1">
    <location>
        <begin position="70"/>
        <end position="80"/>
    </location>
</feature>
<dbReference type="AlphaFoldDB" id="A0A553N858"/>
<evidence type="ECO:0000256" key="1">
    <source>
        <dbReference type="SAM" id="MobiDB-lite"/>
    </source>
</evidence>
<evidence type="ECO:0008006" key="4">
    <source>
        <dbReference type="Google" id="ProtNLM"/>
    </source>
</evidence>
<organism evidence="2 3">
    <name type="scientific">Tigriopus californicus</name>
    <name type="common">Marine copepod</name>
    <dbReference type="NCBI Taxonomy" id="6832"/>
    <lineage>
        <taxon>Eukaryota</taxon>
        <taxon>Metazoa</taxon>
        <taxon>Ecdysozoa</taxon>
        <taxon>Arthropoda</taxon>
        <taxon>Crustacea</taxon>
        <taxon>Multicrustacea</taxon>
        <taxon>Hexanauplia</taxon>
        <taxon>Copepoda</taxon>
        <taxon>Harpacticoida</taxon>
        <taxon>Harpacticidae</taxon>
        <taxon>Tigriopus</taxon>
    </lineage>
</organism>
<dbReference type="OMA" id="PGMERNS"/>
<feature type="region of interest" description="Disordered" evidence="1">
    <location>
        <begin position="130"/>
        <end position="163"/>
    </location>
</feature>
<dbReference type="STRING" id="6832.A0A553N858"/>
<keyword evidence="3" id="KW-1185">Reference proteome</keyword>
<evidence type="ECO:0000313" key="3">
    <source>
        <dbReference type="Proteomes" id="UP000318571"/>
    </source>
</evidence>
<proteinExistence type="predicted"/>
<name>A0A553N858_TIGCA</name>
<dbReference type="PANTHER" id="PTHR46584:SF1">
    <property type="entry name" value="HMG DOMAIN-CONTAINING PROTEIN 4"/>
    <property type="match status" value="1"/>
</dbReference>
<dbReference type="PANTHER" id="PTHR46584">
    <property type="entry name" value="HMG DOMAIN-CONTAINING PROTEIN 4"/>
    <property type="match status" value="1"/>
</dbReference>
<feature type="region of interest" description="Disordered" evidence="1">
    <location>
        <begin position="1"/>
        <end position="30"/>
    </location>
</feature>
<feature type="region of interest" description="Disordered" evidence="1">
    <location>
        <begin position="60"/>
        <end position="95"/>
    </location>
</feature>
<dbReference type="EMBL" id="VCGU01000459">
    <property type="protein sequence ID" value="TRY61621.1"/>
    <property type="molecule type" value="Genomic_DNA"/>
</dbReference>
<dbReference type="Proteomes" id="UP000318571">
    <property type="component" value="Chromosome 8"/>
</dbReference>
<reference evidence="2 3" key="1">
    <citation type="journal article" date="2018" name="Nat. Ecol. Evol.">
        <title>Genomic signatures of mitonuclear coevolution across populations of Tigriopus californicus.</title>
        <authorList>
            <person name="Barreto F.S."/>
            <person name="Watson E.T."/>
            <person name="Lima T.G."/>
            <person name="Willett C.S."/>
            <person name="Edmands S."/>
            <person name="Li W."/>
            <person name="Burton R.S."/>
        </authorList>
    </citation>
    <scope>NUCLEOTIDE SEQUENCE [LARGE SCALE GENOMIC DNA]</scope>
    <source>
        <strain evidence="2 3">San Diego</strain>
    </source>
</reference>
<evidence type="ECO:0000313" key="2">
    <source>
        <dbReference type="EMBL" id="TRY61621.1"/>
    </source>
</evidence>